<reference evidence="2" key="1">
    <citation type="submission" date="2025-08" db="UniProtKB">
        <authorList>
            <consortium name="RefSeq"/>
        </authorList>
    </citation>
    <scope>IDENTIFICATION</scope>
</reference>
<dbReference type="Proteomes" id="UP001652625">
    <property type="component" value="Chromosome 07"/>
</dbReference>
<gene>
    <name evidence="2" type="primary">LOC136082549</name>
</gene>
<evidence type="ECO:0000313" key="2">
    <source>
        <dbReference type="RefSeq" id="XP_065658032.1"/>
    </source>
</evidence>
<accession>A0ABM4C8T0</accession>
<dbReference type="GeneID" id="136082549"/>
<evidence type="ECO:0000313" key="1">
    <source>
        <dbReference type="Proteomes" id="UP001652625"/>
    </source>
</evidence>
<keyword evidence="1" id="KW-1185">Reference proteome</keyword>
<organism evidence="1 2">
    <name type="scientific">Hydra vulgaris</name>
    <name type="common">Hydra</name>
    <name type="synonym">Hydra attenuata</name>
    <dbReference type="NCBI Taxonomy" id="6087"/>
    <lineage>
        <taxon>Eukaryota</taxon>
        <taxon>Metazoa</taxon>
        <taxon>Cnidaria</taxon>
        <taxon>Hydrozoa</taxon>
        <taxon>Hydroidolina</taxon>
        <taxon>Anthoathecata</taxon>
        <taxon>Aplanulata</taxon>
        <taxon>Hydridae</taxon>
        <taxon>Hydra</taxon>
    </lineage>
</organism>
<proteinExistence type="predicted"/>
<dbReference type="RefSeq" id="XP_065658032.1">
    <property type="nucleotide sequence ID" value="XM_065801960.1"/>
</dbReference>
<name>A0ABM4C8T0_HYDVU</name>
<sequence>MNAQLKHEIKLKRNLWYCYKISDFKNKELNQKYKEKNERVKNLVKSSIIAYEKKIVVESKQNPKKIYAYINSKLTVKDHIRSLITDKNELSNDVQFIANYLNRFFCSVFTDENLKIISLFESVTNLICPIPLFNKTDIANRLSKLNANKSPGSGKVHPLVLNSCAESLSKPLCIIFNRSLELGTLPELWLEANITPLFKKGERLKTNNYRPISLTSIVCKLMESFVRDTIMKHFIDNNLITKDQHGFIKTKSCITNLLETLDVYLKLLILKKSKKAISVLILSF</sequence>
<protein>
    <submittedName>
        <fullName evidence="2">Uncharacterized protein LOC136082549</fullName>
    </submittedName>
</protein>
<dbReference type="PANTHER" id="PTHR33395">
    <property type="entry name" value="TRANSCRIPTASE, PUTATIVE-RELATED-RELATED"/>
    <property type="match status" value="1"/>
</dbReference>
<dbReference type="PANTHER" id="PTHR33395:SF22">
    <property type="entry name" value="REVERSE TRANSCRIPTASE DOMAIN-CONTAINING PROTEIN"/>
    <property type="match status" value="1"/>
</dbReference>